<gene>
    <name evidence="2" type="ORF">B0X70_02480</name>
</gene>
<dbReference type="EMBL" id="CP020335">
    <property type="protein sequence ID" value="QXF36126.1"/>
    <property type="molecule type" value="Genomic_DNA"/>
</dbReference>
<dbReference type="Pfam" id="PF00550">
    <property type="entry name" value="PP-binding"/>
    <property type="match status" value="1"/>
</dbReference>
<reference evidence="2 3" key="1">
    <citation type="submission" date="2017-03" db="EMBL/GenBank/DDBJ databases">
        <title>Genome comparison of Photorhabdus luminescens strain 0813-124 phase variants.</title>
        <authorList>
            <person name="Chien C.-C."/>
            <person name="Chen W.-J."/>
            <person name="Shih M.-C."/>
            <person name="Hsieh F.-C."/>
        </authorList>
    </citation>
    <scope>NUCLEOTIDE SEQUENCE [LARGE SCALE GENOMIC DNA]</scope>
    <source>
        <strain evidence="2 3">0813-124 phase II</strain>
    </source>
</reference>
<evidence type="ECO:0000259" key="1">
    <source>
        <dbReference type="PROSITE" id="PS50075"/>
    </source>
</evidence>
<evidence type="ECO:0000313" key="3">
    <source>
        <dbReference type="Proteomes" id="UP000693715"/>
    </source>
</evidence>
<dbReference type="Proteomes" id="UP000693715">
    <property type="component" value="Chromosome"/>
</dbReference>
<evidence type="ECO:0000313" key="2">
    <source>
        <dbReference type="EMBL" id="QXF36126.1"/>
    </source>
</evidence>
<feature type="domain" description="Carrier" evidence="1">
    <location>
        <begin position="1"/>
        <end position="44"/>
    </location>
</feature>
<keyword evidence="3" id="KW-1185">Reference proteome</keyword>
<protein>
    <recommendedName>
        <fullName evidence="1">Carrier domain-containing protein</fullName>
    </recommendedName>
</protein>
<accession>A0ABX8M2K7</accession>
<dbReference type="PROSITE" id="PS50075">
    <property type="entry name" value="CARRIER"/>
    <property type="match status" value="1"/>
</dbReference>
<name>A0ABX8M2K7_9GAMM</name>
<dbReference type="RefSeq" id="WP_217471658.1">
    <property type="nucleotide sequence ID" value="NZ_CP020335.1"/>
</dbReference>
<proteinExistence type="predicted"/>
<sequence length="44" mass="4897">MDSITTVDLILELQAEFDCHISATDAESILETPKSIINYLNSLK</sequence>
<organism evidence="2 3">
    <name type="scientific">Photorhabdus akhurstii</name>
    <dbReference type="NCBI Taxonomy" id="171438"/>
    <lineage>
        <taxon>Bacteria</taxon>
        <taxon>Pseudomonadati</taxon>
        <taxon>Pseudomonadota</taxon>
        <taxon>Gammaproteobacteria</taxon>
        <taxon>Enterobacterales</taxon>
        <taxon>Morganellaceae</taxon>
        <taxon>Photorhabdus</taxon>
    </lineage>
</organism>
<dbReference type="InterPro" id="IPR009081">
    <property type="entry name" value="PP-bd_ACP"/>
</dbReference>